<keyword evidence="8" id="KW-1185">Reference proteome</keyword>
<feature type="binding site" evidence="5">
    <location>
        <position position="61"/>
    </location>
    <ligand>
        <name>S-adenosyl-L-methionine</name>
        <dbReference type="ChEBI" id="CHEBI:59789"/>
    </ligand>
</feature>
<dbReference type="EC" id="2.1.1.-" evidence="5"/>
<reference evidence="7 8" key="1">
    <citation type="submission" date="2019-04" db="EMBL/GenBank/DDBJ databases">
        <title>Comparative genomics and transcriptomics to analyze fruiting body development in filamentous ascomycetes.</title>
        <authorList>
            <consortium name="DOE Joint Genome Institute"/>
            <person name="Lutkenhaus R."/>
            <person name="Traeger S."/>
            <person name="Breuer J."/>
            <person name="Kuo A."/>
            <person name="Lipzen A."/>
            <person name="Pangilinan J."/>
            <person name="Dilworth D."/>
            <person name="Sandor L."/>
            <person name="Poggeler S."/>
            <person name="Barry K."/>
            <person name="Grigoriev I.V."/>
            <person name="Nowrousian M."/>
        </authorList>
    </citation>
    <scope>NUCLEOTIDE SEQUENCE [LARGE SCALE GENOMIC DNA]</scope>
    <source>
        <strain evidence="7 8">CBS 389.68</strain>
    </source>
</reference>
<dbReference type="GO" id="GO:0071885">
    <property type="term" value="F:N-terminal protein N-methyltransferase activity"/>
    <property type="evidence" value="ECO:0007669"/>
    <property type="project" value="UniProtKB-UniRule"/>
</dbReference>
<feature type="binding site" evidence="5">
    <location>
        <begin position="88"/>
        <end position="90"/>
    </location>
    <ligand>
        <name>S-adenosyl-L-methionine</name>
        <dbReference type="ChEBI" id="CHEBI:59789"/>
    </ligand>
</feature>
<evidence type="ECO:0000256" key="5">
    <source>
        <dbReference type="HAMAP-Rule" id="MF_03223"/>
    </source>
</evidence>
<evidence type="ECO:0000256" key="3">
    <source>
        <dbReference type="ARBA" id="ARBA00022679"/>
    </source>
</evidence>
<comment type="subcellular location">
    <subcellularLocation>
        <location evidence="5">Cytoplasm</location>
    </subcellularLocation>
</comment>
<dbReference type="InterPro" id="IPR025784">
    <property type="entry name" value="EFM7"/>
</dbReference>
<dbReference type="SUPFAM" id="SSF53335">
    <property type="entry name" value="S-adenosyl-L-methionine-dependent methyltransferases"/>
    <property type="match status" value="1"/>
</dbReference>
<dbReference type="InterPro" id="IPR029063">
    <property type="entry name" value="SAM-dependent_MTases_sf"/>
</dbReference>
<keyword evidence="3 5" id="KW-0808">Transferase</keyword>
<evidence type="ECO:0000256" key="2">
    <source>
        <dbReference type="ARBA" id="ARBA00022603"/>
    </source>
</evidence>
<name>A0A4S2N7I8_9PEZI</name>
<dbReference type="InParanoid" id="A0A4S2N7I8"/>
<dbReference type="HAMAP" id="MF_03223">
    <property type="entry name" value="Methyltr_EFM7"/>
    <property type="match status" value="1"/>
</dbReference>
<dbReference type="GO" id="GO:0005737">
    <property type="term" value="C:cytoplasm"/>
    <property type="evidence" value="ECO:0007669"/>
    <property type="project" value="UniProtKB-SubCell"/>
</dbReference>
<gene>
    <name evidence="5" type="primary">EFM7</name>
    <name evidence="7" type="ORF">EX30DRAFT_337613</name>
</gene>
<organism evidence="7 8">
    <name type="scientific">Ascodesmis nigricans</name>
    <dbReference type="NCBI Taxonomy" id="341454"/>
    <lineage>
        <taxon>Eukaryota</taxon>
        <taxon>Fungi</taxon>
        <taxon>Dikarya</taxon>
        <taxon>Ascomycota</taxon>
        <taxon>Pezizomycotina</taxon>
        <taxon>Pezizomycetes</taxon>
        <taxon>Pezizales</taxon>
        <taxon>Ascodesmidaceae</taxon>
        <taxon>Ascodesmis</taxon>
    </lineage>
</organism>
<feature type="region of interest" description="Disordered" evidence="6">
    <location>
        <begin position="1"/>
        <end position="34"/>
    </location>
</feature>
<keyword evidence="2 5" id="KW-0489">Methyltransferase</keyword>
<evidence type="ECO:0000313" key="8">
    <source>
        <dbReference type="Proteomes" id="UP000298138"/>
    </source>
</evidence>
<comment type="function">
    <text evidence="5">S-adenosyl-L-methionine-dependent protein methyltransferase that trimethylates the N-terminal glycine 'Gly-2' of elongation factor 1-alpha, before also catalyzing the mono- and dimethylation of 'Lys-3'.</text>
</comment>
<sequence>MPPPSDVDSDEELFGLPSEPEDYYLPSPPASSRTHTLTTAAHEKLTISLVGQNPLWGHYLWNAALVLSRYLETHKSRLIQDRSVLELGAGGGLPSLTCALRGAASVVCTDYPDPSLVRNLQVNADALLKAHGGVVKVEGYLWGADTAPLIAHLPEEKRTEGFDTLLLSDLVFNHSEHAKLVDTVLRTMAKREASRALVFFTPHRPWLLEQDLAFFESAKEKGLIVEKVLEELLEKPMFEEDKGDRELRRTVFGYELRWGGFHSNEADVEV</sequence>
<feature type="binding site" evidence="5">
    <location>
        <position position="168"/>
    </location>
    <ligand>
        <name>S-adenosyl-L-methionine</name>
        <dbReference type="ChEBI" id="CHEBI:59789"/>
    </ligand>
</feature>
<dbReference type="EMBL" id="ML220112">
    <property type="protein sequence ID" value="TGZ85223.1"/>
    <property type="molecule type" value="Genomic_DNA"/>
</dbReference>
<feature type="binding site" evidence="5">
    <location>
        <position position="110"/>
    </location>
    <ligand>
        <name>S-adenosyl-L-methionine</name>
        <dbReference type="ChEBI" id="CHEBI:59789"/>
    </ligand>
</feature>
<proteinExistence type="inferred from homology"/>
<dbReference type="AlphaFoldDB" id="A0A4S2N7I8"/>
<dbReference type="CDD" id="cd02440">
    <property type="entry name" value="AdoMet_MTases"/>
    <property type="match status" value="1"/>
</dbReference>
<accession>A0A4S2N7I8</accession>
<feature type="binding site" evidence="5">
    <location>
        <position position="142"/>
    </location>
    <ligand>
        <name>S-adenosyl-L-methionine</name>
        <dbReference type="ChEBI" id="CHEBI:59789"/>
    </ligand>
</feature>
<dbReference type="PANTHER" id="PTHR14614:SF10">
    <property type="entry name" value="PROTEIN N-TERMINAL AND LYSINE N-METHYLTRANSFERASE EFM7"/>
    <property type="match status" value="1"/>
</dbReference>
<keyword evidence="4 5" id="KW-0949">S-adenosyl-L-methionine</keyword>
<dbReference type="OrthoDB" id="46564at2759"/>
<dbReference type="GO" id="GO:0032259">
    <property type="term" value="P:methylation"/>
    <property type="evidence" value="ECO:0007669"/>
    <property type="project" value="UniProtKB-KW"/>
</dbReference>
<dbReference type="PANTHER" id="PTHR14614">
    <property type="entry name" value="HEPATOCELLULAR CARCINOMA-ASSOCIATED ANTIGEN"/>
    <property type="match status" value="1"/>
</dbReference>
<protein>
    <recommendedName>
        <fullName evidence="5">Protein N-terminal and lysine N-methyltransferase EFM7</fullName>
        <ecNumber evidence="5">2.1.1.-</ecNumber>
    </recommendedName>
    <alternativeName>
        <fullName evidence="5">Elongation factor methyltransferase 7</fullName>
    </alternativeName>
</protein>
<comment type="similarity">
    <text evidence="5">Belongs to the class I-like SAM-binding methyltransferase superfamily. EFM7 family.</text>
</comment>
<evidence type="ECO:0000256" key="6">
    <source>
        <dbReference type="SAM" id="MobiDB-lite"/>
    </source>
</evidence>
<dbReference type="InterPro" id="IPR019410">
    <property type="entry name" value="Methyltransf_16"/>
</dbReference>
<dbReference type="PROSITE" id="PS51560">
    <property type="entry name" value="SAM_MT_NNT1"/>
    <property type="match status" value="1"/>
</dbReference>
<dbReference type="GO" id="GO:0016279">
    <property type="term" value="F:protein-lysine N-methyltransferase activity"/>
    <property type="evidence" value="ECO:0007669"/>
    <property type="project" value="UniProtKB-UniRule"/>
</dbReference>
<evidence type="ECO:0000313" key="7">
    <source>
        <dbReference type="EMBL" id="TGZ85223.1"/>
    </source>
</evidence>
<dbReference type="FunCoup" id="A0A4S2N7I8">
    <property type="interactions" value="133"/>
</dbReference>
<dbReference type="Gene3D" id="3.40.50.150">
    <property type="entry name" value="Vaccinia Virus protein VP39"/>
    <property type="match status" value="1"/>
</dbReference>
<keyword evidence="1 5" id="KW-0963">Cytoplasm</keyword>
<dbReference type="STRING" id="341454.A0A4S2N7I8"/>
<evidence type="ECO:0000256" key="4">
    <source>
        <dbReference type="ARBA" id="ARBA00022691"/>
    </source>
</evidence>
<dbReference type="Proteomes" id="UP000298138">
    <property type="component" value="Unassembled WGS sequence"/>
</dbReference>
<evidence type="ECO:0000256" key="1">
    <source>
        <dbReference type="ARBA" id="ARBA00022490"/>
    </source>
</evidence>
<dbReference type="Pfam" id="PF10294">
    <property type="entry name" value="Methyltransf_16"/>
    <property type="match status" value="1"/>
</dbReference>